<organism evidence="5 6">
    <name type="scientific">Rothia endophytica</name>
    <dbReference type="NCBI Taxonomy" id="1324766"/>
    <lineage>
        <taxon>Bacteria</taxon>
        <taxon>Bacillati</taxon>
        <taxon>Actinomycetota</taxon>
        <taxon>Actinomycetes</taxon>
        <taxon>Micrococcales</taxon>
        <taxon>Micrococcaceae</taxon>
        <taxon>Rothia</taxon>
    </lineage>
</organism>
<dbReference type="Pfam" id="PF13359">
    <property type="entry name" value="DDE_Tnp_4"/>
    <property type="match status" value="1"/>
</dbReference>
<evidence type="ECO:0000313" key="5">
    <source>
        <dbReference type="EMBL" id="GAA4795071.1"/>
    </source>
</evidence>
<dbReference type="EMBL" id="BAABKP010000001">
    <property type="protein sequence ID" value="GAA4795071.1"/>
    <property type="molecule type" value="Genomic_DNA"/>
</dbReference>
<proteinExistence type="predicted"/>
<accession>A0ABP9BHN7</accession>
<comment type="cofactor">
    <cofactor evidence="1">
        <name>a divalent metal cation</name>
        <dbReference type="ChEBI" id="CHEBI:60240"/>
    </cofactor>
</comment>
<evidence type="ECO:0000256" key="3">
    <source>
        <dbReference type="SAM" id="MobiDB-lite"/>
    </source>
</evidence>
<name>A0ABP9BHN7_9MICC</name>
<reference evidence="6" key="1">
    <citation type="journal article" date="2019" name="Int. J. Syst. Evol. Microbiol.">
        <title>The Global Catalogue of Microorganisms (GCM) 10K type strain sequencing project: providing services to taxonomists for standard genome sequencing and annotation.</title>
        <authorList>
            <consortium name="The Broad Institute Genomics Platform"/>
            <consortium name="The Broad Institute Genome Sequencing Center for Infectious Disease"/>
            <person name="Wu L."/>
            <person name="Ma J."/>
        </authorList>
    </citation>
    <scope>NUCLEOTIDE SEQUENCE [LARGE SCALE GENOMIC DNA]</scope>
    <source>
        <strain evidence="6">JCM 18541</strain>
    </source>
</reference>
<gene>
    <name evidence="5" type="ORF">GCM10023352_12870</name>
</gene>
<feature type="domain" description="DDE Tnp4" evidence="4">
    <location>
        <begin position="1"/>
        <end position="69"/>
    </location>
</feature>
<evidence type="ECO:0000256" key="2">
    <source>
        <dbReference type="ARBA" id="ARBA00022723"/>
    </source>
</evidence>
<evidence type="ECO:0000259" key="4">
    <source>
        <dbReference type="Pfam" id="PF13359"/>
    </source>
</evidence>
<feature type="region of interest" description="Disordered" evidence="3">
    <location>
        <begin position="1"/>
        <end position="28"/>
    </location>
</feature>
<dbReference type="InterPro" id="IPR027806">
    <property type="entry name" value="HARBI1_dom"/>
</dbReference>
<dbReference type="Proteomes" id="UP001500187">
    <property type="component" value="Unassembled WGS sequence"/>
</dbReference>
<protein>
    <recommendedName>
        <fullName evidence="4">DDE Tnp4 domain-containing protein</fullName>
    </recommendedName>
</protein>
<evidence type="ECO:0000256" key="1">
    <source>
        <dbReference type="ARBA" id="ARBA00001968"/>
    </source>
</evidence>
<sequence>MADKGYIGLGLATPARRKPGQRLSREQKRNNRVLNRLRSVVERVIAHIKTWRILHTGFRRPLGLYGRVFAVVRGLVFLAGGGTFE</sequence>
<keyword evidence="2" id="KW-0479">Metal-binding</keyword>
<keyword evidence="6" id="KW-1185">Reference proteome</keyword>
<comment type="caution">
    <text evidence="5">The sequence shown here is derived from an EMBL/GenBank/DDBJ whole genome shotgun (WGS) entry which is preliminary data.</text>
</comment>
<evidence type="ECO:0000313" key="6">
    <source>
        <dbReference type="Proteomes" id="UP001500187"/>
    </source>
</evidence>